<dbReference type="Gene3D" id="3.30.1490.480">
    <property type="entry name" value="Endolytic murein transglycosylase"/>
    <property type="match status" value="1"/>
</dbReference>
<protein>
    <recommendedName>
        <fullName evidence="3">Endolytic transglycosylase MltG</fullName>
    </recommendedName>
</protein>
<name>A0A927CX70_9BACI</name>
<evidence type="ECO:0000313" key="1">
    <source>
        <dbReference type="EMBL" id="MBD3109231.1"/>
    </source>
</evidence>
<dbReference type="AlphaFoldDB" id="A0A927CX70"/>
<accession>A0A927CX70</accession>
<reference evidence="1" key="1">
    <citation type="submission" date="2020-09" db="EMBL/GenBank/DDBJ databases">
        <title>Bacillus faecalis sp. nov., a moderately halophilic bacterium isolated from cow faeces.</title>
        <authorList>
            <person name="Jiang L."/>
            <person name="Lee J."/>
        </authorList>
    </citation>
    <scope>NUCLEOTIDE SEQUENCE</scope>
    <source>
        <strain evidence="1">AGMB 02131</strain>
    </source>
</reference>
<dbReference type="EMBL" id="JACXSI010000030">
    <property type="protein sequence ID" value="MBD3109231.1"/>
    <property type="molecule type" value="Genomic_DNA"/>
</dbReference>
<keyword evidence="2" id="KW-1185">Reference proteome</keyword>
<dbReference type="RefSeq" id="WP_190998771.1">
    <property type="nucleotide sequence ID" value="NZ_JACXSI010000030.1"/>
</dbReference>
<organism evidence="1 2">
    <name type="scientific">Peribacillus faecalis</name>
    <dbReference type="NCBI Taxonomy" id="2772559"/>
    <lineage>
        <taxon>Bacteria</taxon>
        <taxon>Bacillati</taxon>
        <taxon>Bacillota</taxon>
        <taxon>Bacilli</taxon>
        <taxon>Bacillales</taxon>
        <taxon>Bacillaceae</taxon>
        <taxon>Peribacillus</taxon>
    </lineage>
</organism>
<gene>
    <name evidence="1" type="ORF">IEO70_12825</name>
</gene>
<dbReference type="Proteomes" id="UP000602076">
    <property type="component" value="Unassembled WGS sequence"/>
</dbReference>
<sequence length="156" mass="16987">MKANLIRSFAAGLLLATVVSGSVYFLSGDSSNGEQGSLSTEEMKTALTNEGYKVLTEVEYADELAAAQIEAEESQEQAAPEETTETVVYRTMITVTQGMTSIDVGDALVSAKIIANRQDFTKLVEQKDLVHDLRPGTFEVQSDMTLDEVIAIIFRQ</sequence>
<evidence type="ECO:0000313" key="2">
    <source>
        <dbReference type="Proteomes" id="UP000602076"/>
    </source>
</evidence>
<comment type="caution">
    <text evidence="1">The sequence shown here is derived from an EMBL/GenBank/DDBJ whole genome shotgun (WGS) entry which is preliminary data.</text>
</comment>
<proteinExistence type="predicted"/>
<evidence type="ECO:0008006" key="3">
    <source>
        <dbReference type="Google" id="ProtNLM"/>
    </source>
</evidence>